<proteinExistence type="predicted"/>
<name>A0ACC7RGJ8_9VIBR</name>
<protein>
    <submittedName>
        <fullName evidence="1">Uncharacterized protein</fullName>
    </submittedName>
</protein>
<organism evidence="1 2">
    <name type="scientific">Vibrio campbellii</name>
    <dbReference type="NCBI Taxonomy" id="680"/>
    <lineage>
        <taxon>Bacteria</taxon>
        <taxon>Pseudomonadati</taxon>
        <taxon>Pseudomonadota</taxon>
        <taxon>Gammaproteobacteria</taxon>
        <taxon>Vibrionales</taxon>
        <taxon>Vibrionaceae</taxon>
        <taxon>Vibrio</taxon>
    </lineage>
</organism>
<reference evidence="1" key="1">
    <citation type="submission" date="2024-11" db="EMBL/GenBank/DDBJ databases">
        <title>Identification of new Vibrio campbellii strains harboring the pVA1 plasmid isolated from Penaeus vannamei postlarvae affected by outbreaks of acute hepatopancreatic necrosis disease (AHPND) in Mexico.</title>
        <authorList>
            <person name="Gomez-Gil B."/>
            <person name="Enciso-Ibarra J."/>
        </authorList>
    </citation>
    <scope>NUCLEOTIDE SEQUENCE</scope>
    <source>
        <strain evidence="1">M270204</strain>
    </source>
</reference>
<gene>
    <name evidence="1" type="ORF">REH74_025845</name>
</gene>
<evidence type="ECO:0000313" key="1">
    <source>
        <dbReference type="EMBL" id="MGI1900954.1"/>
    </source>
</evidence>
<comment type="caution">
    <text evidence="1">The sequence shown here is derived from an EMBL/GenBank/DDBJ whole genome shotgun (WGS) entry which is preliminary data.</text>
</comment>
<feature type="non-terminal residue" evidence="1">
    <location>
        <position position="234"/>
    </location>
</feature>
<accession>A0ACC7RGJ8</accession>
<evidence type="ECO:0000313" key="2">
    <source>
        <dbReference type="Proteomes" id="UP001354073"/>
    </source>
</evidence>
<sequence>MIKAKCTLDGKTYTASQFSTLPPNEQAHKRRHLVCPECEASAFFRKASRNGQAACFASRTHNENCSFSSSESRGLEGGKIDHDILYHSNDDSEIYLNVQASSPTLSSHITVSKLLVSLVNSLEFRKSKKYVKFQCHKAKSVSEFFILFDEANNANDNEVYGFWGVLSDARFDSEGSLWLNSGGVGEFSCLVPSQIVDEFYKRYNLEDEEEISGAYTLILGRKKTSNNGKSYVKL</sequence>
<dbReference type="Proteomes" id="UP001354073">
    <property type="component" value="Unassembled WGS sequence"/>
</dbReference>
<dbReference type="EMBL" id="JAVHXJ020000273">
    <property type="protein sequence ID" value="MGI1900954.1"/>
    <property type="molecule type" value="Genomic_DNA"/>
</dbReference>